<feature type="transmembrane region" description="Helical" evidence="1">
    <location>
        <begin position="86"/>
        <end position="108"/>
    </location>
</feature>
<keyword evidence="1" id="KW-1133">Transmembrane helix</keyword>
<protein>
    <submittedName>
        <fullName evidence="2">Uncharacterized protein</fullName>
    </submittedName>
</protein>
<gene>
    <name evidence="2" type="ORF">FK004_16625</name>
</gene>
<feature type="transmembrane region" description="Helical" evidence="1">
    <location>
        <begin position="54"/>
        <end position="79"/>
    </location>
</feature>
<reference evidence="2 3" key="1">
    <citation type="submission" date="2017-04" db="EMBL/GenBank/DDBJ databases">
        <title>Complete genome sequence of Flavobacterium kingsejong AJ004.</title>
        <authorList>
            <person name="Lee P.C."/>
        </authorList>
    </citation>
    <scope>NUCLEOTIDE SEQUENCE [LARGE SCALE GENOMIC DNA]</scope>
    <source>
        <strain evidence="2 3">AJ004</strain>
    </source>
</reference>
<evidence type="ECO:0000313" key="2">
    <source>
        <dbReference type="EMBL" id="AWG26736.1"/>
    </source>
</evidence>
<dbReference type="AlphaFoldDB" id="A0A2S1LSW6"/>
<dbReference type="Proteomes" id="UP000244677">
    <property type="component" value="Chromosome"/>
</dbReference>
<feature type="transmembrane region" description="Helical" evidence="1">
    <location>
        <begin position="12"/>
        <end position="34"/>
    </location>
</feature>
<keyword evidence="3" id="KW-1185">Reference proteome</keyword>
<name>A0A2S1LSW6_9FLAO</name>
<sequence>MSKIPIQAQTIGTATTFLAGGAFALGTFLLLAYFCIPEGRGLYGITRNNLIMIGLFYVMLMVVLHIIAFVMLVVCLIVYRQQPTYFFIRIGVLLLNIPVAIFYTYFIISIQN</sequence>
<evidence type="ECO:0000256" key="1">
    <source>
        <dbReference type="SAM" id="Phobius"/>
    </source>
</evidence>
<dbReference type="EMBL" id="CP020919">
    <property type="protein sequence ID" value="AWG26736.1"/>
    <property type="molecule type" value="Genomic_DNA"/>
</dbReference>
<proteinExistence type="predicted"/>
<organism evidence="2 3">
    <name type="scientific">Flavobacterium kingsejongi</name>
    <dbReference type="NCBI Taxonomy" id="1678728"/>
    <lineage>
        <taxon>Bacteria</taxon>
        <taxon>Pseudomonadati</taxon>
        <taxon>Bacteroidota</taxon>
        <taxon>Flavobacteriia</taxon>
        <taxon>Flavobacteriales</taxon>
        <taxon>Flavobacteriaceae</taxon>
        <taxon>Flavobacterium</taxon>
    </lineage>
</organism>
<keyword evidence="1" id="KW-0472">Membrane</keyword>
<keyword evidence="1" id="KW-0812">Transmembrane</keyword>
<evidence type="ECO:0000313" key="3">
    <source>
        <dbReference type="Proteomes" id="UP000244677"/>
    </source>
</evidence>
<accession>A0A2S1LSW6</accession>
<dbReference type="KEGG" id="fki:FK004_16625"/>